<evidence type="ECO:0000313" key="2">
    <source>
        <dbReference type="Proteomes" id="UP001165082"/>
    </source>
</evidence>
<organism evidence="1 2">
    <name type="scientific">Triparma retinervis</name>
    <dbReference type="NCBI Taxonomy" id="2557542"/>
    <lineage>
        <taxon>Eukaryota</taxon>
        <taxon>Sar</taxon>
        <taxon>Stramenopiles</taxon>
        <taxon>Ochrophyta</taxon>
        <taxon>Bolidophyceae</taxon>
        <taxon>Parmales</taxon>
        <taxon>Triparmaceae</taxon>
        <taxon>Triparma</taxon>
    </lineage>
</organism>
<sequence length="49" mass="5454">FVDDSADNIRDMNVNRPDVVSVLVEGADGMEDQEWGHIWDALDGWGIGH</sequence>
<gene>
    <name evidence="1" type="ORF">TrRE_jg2129</name>
</gene>
<name>A0A9W7FZU3_9STRA</name>
<evidence type="ECO:0000313" key="1">
    <source>
        <dbReference type="EMBL" id="GMI25019.1"/>
    </source>
</evidence>
<protein>
    <submittedName>
        <fullName evidence="1">Uncharacterized protein</fullName>
    </submittedName>
</protein>
<keyword evidence="2" id="KW-1185">Reference proteome</keyword>
<reference evidence="1" key="1">
    <citation type="submission" date="2022-07" db="EMBL/GenBank/DDBJ databases">
        <title>Genome analysis of Parmales, a sister group of diatoms, reveals the evolutionary specialization of diatoms from phago-mixotrophs to photoautotrophs.</title>
        <authorList>
            <person name="Ban H."/>
            <person name="Sato S."/>
            <person name="Yoshikawa S."/>
            <person name="Kazumasa Y."/>
            <person name="Nakamura Y."/>
            <person name="Ichinomiya M."/>
            <person name="Saitoh K."/>
            <person name="Sato N."/>
            <person name="Blanc-Mathieu R."/>
            <person name="Endo H."/>
            <person name="Kuwata A."/>
            <person name="Ogata H."/>
        </authorList>
    </citation>
    <scope>NUCLEOTIDE SEQUENCE</scope>
</reference>
<comment type="caution">
    <text evidence="1">The sequence shown here is derived from an EMBL/GenBank/DDBJ whole genome shotgun (WGS) entry which is preliminary data.</text>
</comment>
<feature type="non-terminal residue" evidence="1">
    <location>
        <position position="1"/>
    </location>
</feature>
<accession>A0A9W7FZU3</accession>
<dbReference type="EMBL" id="BRXZ01008349">
    <property type="protein sequence ID" value="GMI25019.1"/>
    <property type="molecule type" value="Genomic_DNA"/>
</dbReference>
<proteinExistence type="predicted"/>
<dbReference type="Proteomes" id="UP001165082">
    <property type="component" value="Unassembled WGS sequence"/>
</dbReference>
<dbReference type="AlphaFoldDB" id="A0A9W7FZU3"/>